<evidence type="ECO:0000256" key="3">
    <source>
        <dbReference type="ARBA" id="ARBA00022448"/>
    </source>
</evidence>
<dbReference type="PROSITE" id="PS00211">
    <property type="entry name" value="ABC_TRANSPORTER_1"/>
    <property type="match status" value="1"/>
</dbReference>
<dbReference type="SMART" id="SM00382">
    <property type="entry name" value="AAA"/>
    <property type="match status" value="1"/>
</dbReference>
<evidence type="ECO:0000256" key="7">
    <source>
        <dbReference type="ARBA" id="ARBA00022967"/>
    </source>
</evidence>
<evidence type="ECO:0000256" key="1">
    <source>
        <dbReference type="ARBA" id="ARBA00004236"/>
    </source>
</evidence>
<dbReference type="Gene3D" id="3.40.50.300">
    <property type="entry name" value="P-loop containing nucleotide triphosphate hydrolases"/>
    <property type="match status" value="1"/>
</dbReference>
<feature type="domain" description="ABC transporter" evidence="9">
    <location>
        <begin position="9"/>
        <end position="238"/>
    </location>
</feature>
<evidence type="ECO:0000256" key="4">
    <source>
        <dbReference type="ARBA" id="ARBA00022475"/>
    </source>
</evidence>
<dbReference type="Pfam" id="PF00005">
    <property type="entry name" value="ABC_tran"/>
    <property type="match status" value="1"/>
</dbReference>
<evidence type="ECO:0000256" key="5">
    <source>
        <dbReference type="ARBA" id="ARBA00022741"/>
    </source>
</evidence>
<dbReference type="InterPro" id="IPR003593">
    <property type="entry name" value="AAA+_ATPase"/>
</dbReference>
<keyword evidence="6" id="KW-0067">ATP-binding</keyword>
<dbReference type="PANTHER" id="PTHR43553:SF24">
    <property type="entry name" value="ENERGY-COUPLING FACTOR TRANSPORTER ATP-BINDING PROTEIN ECFA1"/>
    <property type="match status" value="1"/>
</dbReference>
<dbReference type="InterPro" id="IPR017871">
    <property type="entry name" value="ABC_transporter-like_CS"/>
</dbReference>
<dbReference type="FunFam" id="3.40.50.300:FF:000224">
    <property type="entry name" value="Energy-coupling factor transporter ATP-binding protein EcfA"/>
    <property type="match status" value="1"/>
</dbReference>
<keyword evidence="7" id="KW-1278">Translocase</keyword>
<evidence type="ECO:0000256" key="6">
    <source>
        <dbReference type="ARBA" id="ARBA00022840"/>
    </source>
</evidence>
<dbReference type="PANTHER" id="PTHR43553">
    <property type="entry name" value="HEAVY METAL TRANSPORTER"/>
    <property type="match status" value="1"/>
</dbReference>
<comment type="similarity">
    <text evidence="2">Belongs to the ABC transporter superfamily.</text>
</comment>
<evidence type="ECO:0000313" key="10">
    <source>
        <dbReference type="EMBL" id="GAG69351.1"/>
    </source>
</evidence>
<dbReference type="GO" id="GO:0042626">
    <property type="term" value="F:ATPase-coupled transmembrane transporter activity"/>
    <property type="evidence" value="ECO:0007669"/>
    <property type="project" value="TreeGrafter"/>
</dbReference>
<keyword evidence="8" id="KW-0472">Membrane</keyword>
<keyword evidence="4" id="KW-1003">Cell membrane</keyword>
<evidence type="ECO:0000259" key="9">
    <source>
        <dbReference type="PROSITE" id="PS50893"/>
    </source>
</evidence>
<dbReference type="EMBL" id="BART01000271">
    <property type="protein sequence ID" value="GAG69351.1"/>
    <property type="molecule type" value="Genomic_DNA"/>
</dbReference>
<dbReference type="InterPro" id="IPR050095">
    <property type="entry name" value="ECF_ABC_transporter_ATP-bd"/>
</dbReference>
<name>X1BBI5_9ZZZZ</name>
<accession>X1BBI5</accession>
<dbReference type="GO" id="GO:0016887">
    <property type="term" value="F:ATP hydrolysis activity"/>
    <property type="evidence" value="ECO:0007669"/>
    <property type="project" value="InterPro"/>
</dbReference>
<comment type="caution">
    <text evidence="10">The sequence shown here is derived from an EMBL/GenBank/DDBJ whole genome shotgun (WGS) entry which is preliminary data.</text>
</comment>
<dbReference type="CDD" id="cd03225">
    <property type="entry name" value="ABC_cobalt_CbiO_domain1"/>
    <property type="match status" value="1"/>
</dbReference>
<dbReference type="InterPro" id="IPR003439">
    <property type="entry name" value="ABC_transporter-like_ATP-bd"/>
</dbReference>
<evidence type="ECO:0000256" key="8">
    <source>
        <dbReference type="ARBA" id="ARBA00023136"/>
    </source>
</evidence>
<reference evidence="10" key="1">
    <citation type="journal article" date="2014" name="Front. Microbiol.">
        <title>High frequency of phylogenetically diverse reductive dehalogenase-homologous genes in deep subseafloor sedimentary metagenomes.</title>
        <authorList>
            <person name="Kawai M."/>
            <person name="Futagami T."/>
            <person name="Toyoda A."/>
            <person name="Takaki Y."/>
            <person name="Nishi S."/>
            <person name="Hori S."/>
            <person name="Arai W."/>
            <person name="Tsubouchi T."/>
            <person name="Morono Y."/>
            <person name="Uchiyama I."/>
            <person name="Ito T."/>
            <person name="Fujiyama A."/>
            <person name="Inagaki F."/>
            <person name="Takami H."/>
        </authorList>
    </citation>
    <scope>NUCLEOTIDE SEQUENCE</scope>
    <source>
        <strain evidence="10">Expedition CK06-06</strain>
    </source>
</reference>
<dbReference type="InterPro" id="IPR027417">
    <property type="entry name" value="P-loop_NTPase"/>
</dbReference>
<dbReference type="GO" id="GO:0005524">
    <property type="term" value="F:ATP binding"/>
    <property type="evidence" value="ECO:0007669"/>
    <property type="project" value="UniProtKB-KW"/>
</dbReference>
<dbReference type="PROSITE" id="PS50893">
    <property type="entry name" value="ABC_TRANSPORTER_2"/>
    <property type="match status" value="1"/>
</dbReference>
<dbReference type="GO" id="GO:0043190">
    <property type="term" value="C:ATP-binding cassette (ABC) transporter complex"/>
    <property type="evidence" value="ECO:0007669"/>
    <property type="project" value="TreeGrafter"/>
</dbReference>
<proteinExistence type="inferred from homology"/>
<protein>
    <recommendedName>
        <fullName evidence="9">ABC transporter domain-containing protein</fullName>
    </recommendedName>
</protein>
<gene>
    <name evidence="10" type="ORF">S01H4_01482</name>
</gene>
<organism evidence="10">
    <name type="scientific">marine sediment metagenome</name>
    <dbReference type="NCBI Taxonomy" id="412755"/>
    <lineage>
        <taxon>unclassified sequences</taxon>
        <taxon>metagenomes</taxon>
        <taxon>ecological metagenomes</taxon>
    </lineage>
</organism>
<dbReference type="SUPFAM" id="SSF52540">
    <property type="entry name" value="P-loop containing nucleoside triphosphate hydrolases"/>
    <property type="match status" value="1"/>
</dbReference>
<keyword evidence="3" id="KW-0813">Transport</keyword>
<comment type="subcellular location">
    <subcellularLocation>
        <location evidence="1">Cell membrane</location>
    </subcellularLocation>
</comment>
<evidence type="ECO:0000256" key="2">
    <source>
        <dbReference type="ARBA" id="ARBA00005417"/>
    </source>
</evidence>
<dbReference type="InterPro" id="IPR015856">
    <property type="entry name" value="ABC_transpr_CbiO/EcfA_su"/>
</dbReference>
<keyword evidence="5" id="KW-0547">Nucleotide-binding</keyword>
<sequence>MYKNNNLAIEIENLNFNYPDGTEALKDVSLKVCEGESLAIIGPNGAGKSTLLLNLNGLLKGNGLVKIFGTEINSSNLRDIRKRVGLVFQNPDDQLFCSTVYEDVAFGPMNLRLKEVEIERRVNDALLKVEMNGYEDHNAFHLSYGQKKRVAIATILSMNPDIIAIDEPSSNLDHDSQLRLAKILISLLKTKLIVTHDIPYAALLCDRAVILDNGKIVADGLFFDILSKPELLERHRLGFPPGFSIEKLKKDKNKLFH</sequence>
<dbReference type="AlphaFoldDB" id="X1BBI5"/>